<keyword evidence="4 8" id="KW-1003">Cell membrane</keyword>
<protein>
    <recommendedName>
        <fullName evidence="8">Riboflavin transporter</fullName>
    </recommendedName>
</protein>
<evidence type="ECO:0000256" key="7">
    <source>
        <dbReference type="ARBA" id="ARBA00023136"/>
    </source>
</evidence>
<comment type="subcellular location">
    <subcellularLocation>
        <location evidence="1">Cell membrane</location>
        <topology evidence="1">Multi-pass membrane protein</topology>
    </subcellularLocation>
</comment>
<evidence type="ECO:0000256" key="9">
    <source>
        <dbReference type="SAM" id="Phobius"/>
    </source>
</evidence>
<accession>A0ABS2GVL6</accession>
<feature type="transmembrane region" description="Helical" evidence="9">
    <location>
        <begin position="81"/>
        <end position="101"/>
    </location>
</feature>
<comment type="caution">
    <text evidence="10">The sequence shown here is derived from an EMBL/GenBank/DDBJ whole genome shotgun (WGS) entry which is preliminary data.</text>
</comment>
<evidence type="ECO:0000256" key="5">
    <source>
        <dbReference type="ARBA" id="ARBA00022692"/>
    </source>
</evidence>
<keyword evidence="3 8" id="KW-0813">Transport</keyword>
<evidence type="ECO:0000256" key="3">
    <source>
        <dbReference type="ARBA" id="ARBA00022448"/>
    </source>
</evidence>
<evidence type="ECO:0000256" key="8">
    <source>
        <dbReference type="PIRNR" id="PIRNR037778"/>
    </source>
</evidence>
<gene>
    <name evidence="10" type="ORF">H5975_00205</name>
</gene>
<dbReference type="Pfam" id="PF12822">
    <property type="entry name" value="ECF_trnsprt"/>
    <property type="match status" value="1"/>
</dbReference>
<feature type="transmembrane region" description="Helical" evidence="9">
    <location>
        <begin position="12"/>
        <end position="35"/>
    </location>
</feature>
<comment type="similarity">
    <text evidence="2 8">Belongs to the prokaryotic riboflavin transporter (P-RFT) (TC 2.A.87) family.</text>
</comment>
<dbReference type="PANTHER" id="PTHR38438">
    <property type="entry name" value="RIBOFLAVIN TRANSPORTER RIBU"/>
    <property type="match status" value="1"/>
</dbReference>
<dbReference type="PIRSF" id="PIRSF037778">
    <property type="entry name" value="UCP037778_transp_RibU"/>
    <property type="match status" value="1"/>
</dbReference>
<dbReference type="PANTHER" id="PTHR38438:SF1">
    <property type="entry name" value="RIBOFLAVIN TRANSPORTER RIBU"/>
    <property type="match status" value="1"/>
</dbReference>
<keyword evidence="6 9" id="KW-1133">Transmembrane helix</keyword>
<sequence>MYSTYNRTRRFTMTACLAALAFLLMFIEFPLIPVASYLKLDFSDIPVLLGTAIYGPWTGILIAIIKCLLHGLVRGFSPVELLGLFANLCTSVALLLPFDWCIRHTKWSQKKQLLVGGISATLIMTIVMTAFNYYVLTPAYMRMFNWHPTLPINELMLVGVAPFNLIKGILVSLLFGIIMLHLKWWVQKHQEK</sequence>
<dbReference type="Proteomes" id="UP000785625">
    <property type="component" value="Unassembled WGS sequence"/>
</dbReference>
<feature type="transmembrane region" description="Helical" evidence="9">
    <location>
        <begin position="47"/>
        <end position="69"/>
    </location>
</feature>
<keyword evidence="5 9" id="KW-0812">Transmembrane</keyword>
<feature type="transmembrane region" description="Helical" evidence="9">
    <location>
        <begin position="155"/>
        <end position="182"/>
    </location>
</feature>
<keyword evidence="7 8" id="KW-0472">Membrane</keyword>
<proteinExistence type="inferred from homology"/>
<organism evidence="10 11">
    <name type="scientific">Limosilactobacillus coleohominis</name>
    <dbReference type="NCBI Taxonomy" id="181675"/>
    <lineage>
        <taxon>Bacteria</taxon>
        <taxon>Bacillati</taxon>
        <taxon>Bacillota</taxon>
        <taxon>Bacilli</taxon>
        <taxon>Lactobacillales</taxon>
        <taxon>Lactobacillaceae</taxon>
        <taxon>Limosilactobacillus</taxon>
    </lineage>
</organism>
<dbReference type="InterPro" id="IPR025720">
    <property type="entry name" value="RibU"/>
</dbReference>
<dbReference type="EMBL" id="JACJKU010000001">
    <property type="protein sequence ID" value="MBM6939923.1"/>
    <property type="molecule type" value="Genomic_DNA"/>
</dbReference>
<comment type="function">
    <text evidence="8">Probably a riboflavin-binding protein that interacts with the energy-coupling factor (ECF) ABC-transporter complex.</text>
</comment>
<evidence type="ECO:0000313" key="11">
    <source>
        <dbReference type="Proteomes" id="UP000785625"/>
    </source>
</evidence>
<feature type="transmembrane region" description="Helical" evidence="9">
    <location>
        <begin position="113"/>
        <end position="135"/>
    </location>
</feature>
<evidence type="ECO:0000256" key="2">
    <source>
        <dbReference type="ARBA" id="ARBA00005540"/>
    </source>
</evidence>
<evidence type="ECO:0000256" key="1">
    <source>
        <dbReference type="ARBA" id="ARBA00004651"/>
    </source>
</evidence>
<dbReference type="InterPro" id="IPR024529">
    <property type="entry name" value="ECF_trnsprt_substrate-spec"/>
</dbReference>
<dbReference type="Gene3D" id="1.10.1760.20">
    <property type="match status" value="1"/>
</dbReference>
<evidence type="ECO:0000256" key="4">
    <source>
        <dbReference type="ARBA" id="ARBA00022475"/>
    </source>
</evidence>
<evidence type="ECO:0000313" key="10">
    <source>
        <dbReference type="EMBL" id="MBM6939923.1"/>
    </source>
</evidence>
<name>A0ABS2GVL6_9LACO</name>
<keyword evidence="11" id="KW-1185">Reference proteome</keyword>
<reference evidence="10 11" key="1">
    <citation type="journal article" date="2021" name="Sci. Rep.">
        <title>The distribution of antibiotic resistance genes in chicken gut microbiota commensals.</title>
        <authorList>
            <person name="Juricova H."/>
            <person name="Matiasovicova J."/>
            <person name="Kubasova T."/>
            <person name="Cejkova D."/>
            <person name="Rychlik I."/>
        </authorList>
    </citation>
    <scope>NUCLEOTIDE SEQUENCE [LARGE SCALE GENOMIC DNA]</scope>
    <source>
        <strain evidence="10 11">An574</strain>
    </source>
</reference>
<dbReference type="RefSeq" id="WP_178662365.1">
    <property type="nucleotide sequence ID" value="NZ_JACJKU010000001.1"/>
</dbReference>
<evidence type="ECO:0000256" key="6">
    <source>
        <dbReference type="ARBA" id="ARBA00022989"/>
    </source>
</evidence>